<evidence type="ECO:0000313" key="3">
    <source>
        <dbReference type="Proteomes" id="UP000012179"/>
    </source>
</evidence>
<dbReference type="KEGG" id="nlc:EBAPG3_013985"/>
<dbReference type="Gene3D" id="2.40.160.10">
    <property type="entry name" value="Porin"/>
    <property type="match status" value="1"/>
</dbReference>
<name>A0A1W6SSL3_9PROT</name>
<accession>A0A1W6SSL3</accession>
<reference evidence="2 3" key="1">
    <citation type="journal article" date="2015" name="Int. J. Syst. Evol. Microbiol.">
        <title>Nitrosospira lacus sp. nov., a psychrotolerant, ammonia-oxidizing bacterium from sandy lake sediment.</title>
        <authorList>
            <person name="Urakawa H."/>
            <person name="Garcia J.C."/>
            <person name="Nielsen J.L."/>
            <person name="Le V.Q."/>
            <person name="Kozlowski J.A."/>
            <person name="Stein L.Y."/>
            <person name="Lim C.K."/>
            <person name="Pommerening-Roser A."/>
            <person name="Martens-Habbena W."/>
            <person name="Stahl D.A."/>
            <person name="Klotz M.G."/>
        </authorList>
    </citation>
    <scope>NUCLEOTIDE SEQUENCE [LARGE SCALE GENOMIC DNA]</scope>
    <source>
        <strain evidence="2 3">APG3</strain>
    </source>
</reference>
<dbReference type="Pfam" id="PF07396">
    <property type="entry name" value="Porin_O_P"/>
    <property type="match status" value="1"/>
</dbReference>
<dbReference type="InterPro" id="IPR023614">
    <property type="entry name" value="Porin_dom_sf"/>
</dbReference>
<dbReference type="PROSITE" id="PS51257">
    <property type="entry name" value="PROKAR_LIPOPROTEIN"/>
    <property type="match status" value="1"/>
</dbReference>
<dbReference type="RefSeq" id="WP_051049078.1">
    <property type="nucleotide sequence ID" value="NZ_CP021106.3"/>
</dbReference>
<dbReference type="Proteomes" id="UP000012179">
    <property type="component" value="Chromosome"/>
</dbReference>
<dbReference type="EMBL" id="CP021106">
    <property type="protein sequence ID" value="ARO88787.1"/>
    <property type="molecule type" value="Genomic_DNA"/>
</dbReference>
<dbReference type="OrthoDB" id="9807854at2"/>
<protein>
    <recommendedName>
        <fullName evidence="4">Porin</fullName>
    </recommendedName>
</protein>
<proteinExistence type="predicted"/>
<dbReference type="eggNOG" id="COG3746">
    <property type="taxonomic scope" value="Bacteria"/>
</dbReference>
<evidence type="ECO:0008006" key="4">
    <source>
        <dbReference type="Google" id="ProtNLM"/>
    </source>
</evidence>
<evidence type="ECO:0000256" key="1">
    <source>
        <dbReference type="SAM" id="SignalP"/>
    </source>
</evidence>
<feature type="chain" id="PRO_5010884527" description="Porin" evidence="1">
    <location>
        <begin position="27"/>
        <end position="443"/>
    </location>
</feature>
<evidence type="ECO:0000313" key="2">
    <source>
        <dbReference type="EMBL" id="ARO88787.1"/>
    </source>
</evidence>
<organism evidence="2 3">
    <name type="scientific">Nitrosospira lacus</name>
    <dbReference type="NCBI Taxonomy" id="1288494"/>
    <lineage>
        <taxon>Bacteria</taxon>
        <taxon>Pseudomonadati</taxon>
        <taxon>Pseudomonadota</taxon>
        <taxon>Betaproteobacteria</taxon>
        <taxon>Nitrosomonadales</taxon>
        <taxon>Nitrosomonadaceae</taxon>
        <taxon>Nitrosospira</taxon>
    </lineage>
</organism>
<keyword evidence="1" id="KW-0732">Signal</keyword>
<feature type="signal peptide" evidence="1">
    <location>
        <begin position="1"/>
        <end position="26"/>
    </location>
</feature>
<sequence>MKAFQLPMMASVLACTLYAISPSAYAQEDLPEEPPRSGKKKTSLKPKKKTGFFFEKSGFGLRSDDGINEVRIGGFAQTGWKSQGGSRQDSTVETDAQHRALLTIDGKFGKVYGFRIAPSFANTVGILDAYVNANFTEFFKVSLGKLKVPFGLERIQSATALAFNGRAFPSDLVPNRDIGIQIFGNMSGGATEYQIGAFNGAVDNDAALRHGGFDINNNGIDFVGRIFSHPFRNGGLDILKDFGLGVAYSQGLQESNETAGNANLPAFHTPGQHIFASYVGGAFANGVRERISPQFHYYNGRLGVIGEYVLSRQEITLGTATHKVNNDAFQIQSSWFVTNDNATFRRMTPRNPFNWSAKTWGAVELVARYAELNIDHDAFTAGFFNPSTSARKAKDIGVGINWHLNRHIKLQLNYHHTTFEHGAADGADRPDEKVLFSRLQIAF</sequence>
<dbReference type="AlphaFoldDB" id="A0A1W6SSL3"/>
<dbReference type="InterPro" id="IPR010870">
    <property type="entry name" value="Porin_O/P"/>
</dbReference>
<keyword evidence="3" id="KW-1185">Reference proteome</keyword>
<dbReference type="SUPFAM" id="SSF56935">
    <property type="entry name" value="Porins"/>
    <property type="match status" value="1"/>
</dbReference>
<gene>
    <name evidence="2" type="ORF">EBAPG3_013985</name>
</gene>